<evidence type="ECO:0000256" key="1">
    <source>
        <dbReference type="SAM" id="MobiDB-lite"/>
    </source>
</evidence>
<dbReference type="Proteomes" id="UP000664940">
    <property type="component" value="Unassembled WGS sequence"/>
</dbReference>
<name>A0A834DDP8_9CHIR</name>
<evidence type="ECO:0000313" key="2">
    <source>
        <dbReference type="EMBL" id="KAF6076369.1"/>
    </source>
</evidence>
<organism evidence="2 3">
    <name type="scientific">Phyllostomus discolor</name>
    <name type="common">pale spear-nosed bat</name>
    <dbReference type="NCBI Taxonomy" id="89673"/>
    <lineage>
        <taxon>Eukaryota</taxon>
        <taxon>Metazoa</taxon>
        <taxon>Chordata</taxon>
        <taxon>Craniata</taxon>
        <taxon>Vertebrata</taxon>
        <taxon>Euteleostomi</taxon>
        <taxon>Mammalia</taxon>
        <taxon>Eutheria</taxon>
        <taxon>Laurasiatheria</taxon>
        <taxon>Chiroptera</taxon>
        <taxon>Yangochiroptera</taxon>
        <taxon>Phyllostomidae</taxon>
        <taxon>Phyllostominae</taxon>
        <taxon>Phyllostomus</taxon>
    </lineage>
</organism>
<protein>
    <submittedName>
        <fullName evidence="2">Zinc finger protein 165</fullName>
    </submittedName>
</protein>
<reference evidence="2 3" key="1">
    <citation type="journal article" date="2020" name="Nature">
        <title>Six reference-quality genomes reveal evolution of bat adaptations.</title>
        <authorList>
            <person name="Jebb D."/>
            <person name="Huang Z."/>
            <person name="Pippel M."/>
            <person name="Hughes G.M."/>
            <person name="Lavrichenko K."/>
            <person name="Devanna P."/>
            <person name="Winkler S."/>
            <person name="Jermiin L.S."/>
            <person name="Skirmuntt E.C."/>
            <person name="Katzourakis A."/>
            <person name="Burkitt-Gray L."/>
            <person name="Ray D.A."/>
            <person name="Sullivan K.A.M."/>
            <person name="Roscito J.G."/>
            <person name="Kirilenko B.M."/>
            <person name="Davalos L.M."/>
            <person name="Corthals A.P."/>
            <person name="Power M.L."/>
            <person name="Jones G."/>
            <person name="Ransome R.D."/>
            <person name="Dechmann D.K.N."/>
            <person name="Locatelli A.G."/>
            <person name="Puechmaille S.J."/>
            <person name="Fedrigo O."/>
            <person name="Jarvis E.D."/>
            <person name="Hiller M."/>
            <person name="Vernes S.C."/>
            <person name="Myers E.W."/>
            <person name="Teeling E.C."/>
        </authorList>
    </citation>
    <scope>NUCLEOTIDE SEQUENCE [LARGE SCALE GENOMIC DNA]</scope>
    <source>
        <strain evidence="2">Bat1K_MPI-CBG_1</strain>
    </source>
</reference>
<gene>
    <name evidence="2" type="ORF">HJG60_020688</name>
</gene>
<sequence>MENLSSTRTSSNKQQFSVERKPISVVSVRRPSDTTPSSPDTRVSTLERDPMSIVKCGKGFGGSLDLLRHQQRMWESFQPELTPHPATENPYQREALRVRNS</sequence>
<feature type="compositionally biased region" description="Polar residues" evidence="1">
    <location>
        <begin position="33"/>
        <end position="44"/>
    </location>
</feature>
<proteinExistence type="predicted"/>
<dbReference type="EMBL" id="JABVXQ010000015">
    <property type="protein sequence ID" value="KAF6076369.1"/>
    <property type="molecule type" value="Genomic_DNA"/>
</dbReference>
<dbReference type="AlphaFoldDB" id="A0A834DDP8"/>
<feature type="compositionally biased region" description="Polar residues" evidence="1">
    <location>
        <begin position="1"/>
        <end position="17"/>
    </location>
</feature>
<accession>A0A834DDP8</accession>
<evidence type="ECO:0000313" key="3">
    <source>
        <dbReference type="Proteomes" id="UP000664940"/>
    </source>
</evidence>
<comment type="caution">
    <text evidence="2">The sequence shown here is derived from an EMBL/GenBank/DDBJ whole genome shotgun (WGS) entry which is preliminary data.</text>
</comment>
<feature type="region of interest" description="Disordered" evidence="1">
    <location>
        <begin position="77"/>
        <end position="101"/>
    </location>
</feature>
<feature type="region of interest" description="Disordered" evidence="1">
    <location>
        <begin position="1"/>
        <end position="49"/>
    </location>
</feature>